<reference evidence="2" key="1">
    <citation type="journal article" date="2023" name="G3 (Bethesda)">
        <title>A reference genome for the long-term kleptoplast-retaining sea slug Elysia crispata morphotype clarki.</title>
        <authorList>
            <person name="Eastman K.E."/>
            <person name="Pendleton A.L."/>
            <person name="Shaikh M.A."/>
            <person name="Suttiyut T."/>
            <person name="Ogas R."/>
            <person name="Tomko P."/>
            <person name="Gavelis G."/>
            <person name="Widhalm J.R."/>
            <person name="Wisecaver J.H."/>
        </authorList>
    </citation>
    <scope>NUCLEOTIDE SEQUENCE</scope>
    <source>
        <strain evidence="2">ECLA1</strain>
    </source>
</reference>
<dbReference type="AlphaFoldDB" id="A0AAE1A7L9"/>
<dbReference type="Proteomes" id="UP001283361">
    <property type="component" value="Unassembled WGS sequence"/>
</dbReference>
<sequence length="67" mass="7241">MGFGRAAAPVFAAVLLTLAVSVQICVGQFAPDPCQTFLDCWPQYGIFSYCREGTCRVPDSFFNRGSG</sequence>
<evidence type="ECO:0000313" key="2">
    <source>
        <dbReference type="EMBL" id="KAK3782783.1"/>
    </source>
</evidence>
<feature type="signal peptide" evidence="1">
    <location>
        <begin position="1"/>
        <end position="27"/>
    </location>
</feature>
<comment type="caution">
    <text evidence="2">The sequence shown here is derived from an EMBL/GenBank/DDBJ whole genome shotgun (WGS) entry which is preliminary data.</text>
</comment>
<proteinExistence type="predicted"/>
<protein>
    <submittedName>
        <fullName evidence="2">Uncharacterized protein</fullName>
    </submittedName>
</protein>
<keyword evidence="1" id="KW-0732">Signal</keyword>
<gene>
    <name evidence="2" type="ORF">RRG08_035122</name>
</gene>
<evidence type="ECO:0000256" key="1">
    <source>
        <dbReference type="SAM" id="SignalP"/>
    </source>
</evidence>
<dbReference type="EMBL" id="JAWDGP010002488">
    <property type="protein sequence ID" value="KAK3782783.1"/>
    <property type="molecule type" value="Genomic_DNA"/>
</dbReference>
<name>A0AAE1A7L9_9GAST</name>
<feature type="chain" id="PRO_5042143368" evidence="1">
    <location>
        <begin position="28"/>
        <end position="67"/>
    </location>
</feature>
<evidence type="ECO:0000313" key="3">
    <source>
        <dbReference type="Proteomes" id="UP001283361"/>
    </source>
</evidence>
<organism evidence="2 3">
    <name type="scientific">Elysia crispata</name>
    <name type="common">lettuce slug</name>
    <dbReference type="NCBI Taxonomy" id="231223"/>
    <lineage>
        <taxon>Eukaryota</taxon>
        <taxon>Metazoa</taxon>
        <taxon>Spiralia</taxon>
        <taxon>Lophotrochozoa</taxon>
        <taxon>Mollusca</taxon>
        <taxon>Gastropoda</taxon>
        <taxon>Heterobranchia</taxon>
        <taxon>Euthyneura</taxon>
        <taxon>Panpulmonata</taxon>
        <taxon>Sacoglossa</taxon>
        <taxon>Placobranchoidea</taxon>
        <taxon>Plakobranchidae</taxon>
        <taxon>Elysia</taxon>
    </lineage>
</organism>
<accession>A0AAE1A7L9</accession>
<keyword evidence="3" id="KW-1185">Reference proteome</keyword>